<evidence type="ECO:0000313" key="2">
    <source>
        <dbReference type="Proteomes" id="UP000308768"/>
    </source>
</evidence>
<gene>
    <name evidence="1" type="ORF">B0A49_10500</name>
</gene>
<reference evidence="1 2" key="1">
    <citation type="submission" date="2017-03" db="EMBL/GenBank/DDBJ databases">
        <title>Genomes of endolithic fungi from Antarctica.</title>
        <authorList>
            <person name="Coleine C."/>
            <person name="Masonjones S."/>
            <person name="Stajich J.E."/>
        </authorList>
    </citation>
    <scope>NUCLEOTIDE SEQUENCE [LARGE SCALE GENOMIC DNA]</scope>
    <source>
        <strain evidence="1 2">CCFEE 5187</strain>
    </source>
</reference>
<comment type="caution">
    <text evidence="1">The sequence shown here is derived from an EMBL/GenBank/DDBJ whole genome shotgun (WGS) entry which is preliminary data.</text>
</comment>
<sequence length="251" mass="28317">MAIIFLRPSLLSARSQLPPPSRTMFVLSALFLDYPPPTLINYGKAFTAASWDKGTHVAKIRGVRDYLSDGQRVREHDLVLVVDGYDIWFQLPPAVLLHNYQTTLRAANDRLLRKYGTATRSAANQPRIQRYTQSVIWGADKICWPNSAQDPACASVPSSTLPFNVYGKNTDKDDESFLNTPKYLNSGAVLGTAASLLRIYTEAFDRVENHGLDGYGDQYVFAALFEDLRVRQIARRIRRFFPPNVMNSAWV</sequence>
<name>A0A4U0WRE2_9PEZI</name>
<evidence type="ECO:0000313" key="1">
    <source>
        <dbReference type="EMBL" id="TKA66022.1"/>
    </source>
</evidence>
<dbReference type="PANTHER" id="PTHR36587:SF2">
    <property type="entry name" value="EXPRESSION SITE-ASSOCIATED GENE 3 (ESAG3)-LIKE PROTEIN"/>
    <property type="match status" value="1"/>
</dbReference>
<organism evidence="1 2">
    <name type="scientific">Cryomyces minteri</name>
    <dbReference type="NCBI Taxonomy" id="331657"/>
    <lineage>
        <taxon>Eukaryota</taxon>
        <taxon>Fungi</taxon>
        <taxon>Dikarya</taxon>
        <taxon>Ascomycota</taxon>
        <taxon>Pezizomycotina</taxon>
        <taxon>Dothideomycetes</taxon>
        <taxon>Dothideomycetes incertae sedis</taxon>
        <taxon>Cryomyces</taxon>
    </lineage>
</organism>
<accession>A0A4U0WRE2</accession>
<dbReference type="CDD" id="cd22997">
    <property type="entry name" value="GT_LH"/>
    <property type="match status" value="1"/>
</dbReference>
<dbReference type="AlphaFoldDB" id="A0A4U0WRE2"/>
<dbReference type="PANTHER" id="PTHR36587">
    <property type="entry name" value="EXPRESSION SITE-ASSOCIATED GENE 3 (ESAG3)-LIKE PROTEIN"/>
    <property type="match status" value="1"/>
</dbReference>
<keyword evidence="2" id="KW-1185">Reference proteome</keyword>
<protein>
    <submittedName>
        <fullName evidence="1">Uncharacterized protein</fullName>
    </submittedName>
</protein>
<proteinExistence type="predicted"/>
<dbReference type="EMBL" id="NAJN01001068">
    <property type="protein sequence ID" value="TKA66022.1"/>
    <property type="molecule type" value="Genomic_DNA"/>
</dbReference>
<dbReference type="OrthoDB" id="422736at2759"/>
<dbReference type="Proteomes" id="UP000308768">
    <property type="component" value="Unassembled WGS sequence"/>
</dbReference>